<dbReference type="RefSeq" id="WP_090066823.1">
    <property type="nucleotide sequence ID" value="NZ_FOFT01000007.1"/>
</dbReference>
<proteinExistence type="predicted"/>
<organism evidence="1 2">
    <name type="scientific">Lentzea flaviverrucosa</name>
    <dbReference type="NCBI Taxonomy" id="200379"/>
    <lineage>
        <taxon>Bacteria</taxon>
        <taxon>Bacillati</taxon>
        <taxon>Actinomycetota</taxon>
        <taxon>Actinomycetes</taxon>
        <taxon>Pseudonocardiales</taxon>
        <taxon>Pseudonocardiaceae</taxon>
        <taxon>Lentzea</taxon>
    </lineage>
</organism>
<gene>
    <name evidence="1" type="ORF">SAMN05216195_10734</name>
</gene>
<dbReference type="OrthoDB" id="3252095at2"/>
<evidence type="ECO:0000313" key="1">
    <source>
        <dbReference type="EMBL" id="SER83410.1"/>
    </source>
</evidence>
<sequence length="284" mass="29633">MTAFPTPEPIFLSIQLPAGEVHVVAGPVVETTVVVEPVDAGNAADVAAVERTKVEHTPGKVVVRAPGSAKGRRGRTDGAVAVRVTLPEDSHVRAGSAWANFRAEGRLGVCRLDTVTSAIQLDRTGMLQVLAVRAELTVGRVIGQVKVATRSGSLWFDEIDGSAVIKNDNGECTIGTVTGPLRLVGANGEFTVDSAGAEVRSKTAYGAVRIGELLGGTAMLASASGEVEIGIPEGTAARLDVSTVRGIIYNGLTEVDRPSGGDRTVDVHAHTFDGDIIIRRTRPR</sequence>
<evidence type="ECO:0000313" key="2">
    <source>
        <dbReference type="Proteomes" id="UP000199028"/>
    </source>
</evidence>
<protein>
    <recommendedName>
        <fullName evidence="3">Adhesin</fullName>
    </recommendedName>
</protein>
<evidence type="ECO:0008006" key="3">
    <source>
        <dbReference type="Google" id="ProtNLM"/>
    </source>
</evidence>
<name>A0A1H9SEE4_9PSEU</name>
<dbReference type="EMBL" id="FOFT01000007">
    <property type="protein sequence ID" value="SER83410.1"/>
    <property type="molecule type" value="Genomic_DNA"/>
</dbReference>
<reference evidence="2" key="1">
    <citation type="submission" date="2016-10" db="EMBL/GenBank/DDBJ databases">
        <authorList>
            <person name="Varghese N."/>
            <person name="Submissions S."/>
        </authorList>
    </citation>
    <scope>NUCLEOTIDE SEQUENCE [LARGE SCALE GENOMIC DNA]</scope>
    <source>
        <strain evidence="2">CGMCC 4.578</strain>
    </source>
</reference>
<dbReference type="Proteomes" id="UP000199028">
    <property type="component" value="Unassembled WGS sequence"/>
</dbReference>
<keyword evidence="2" id="KW-1185">Reference proteome</keyword>
<dbReference type="AlphaFoldDB" id="A0A1H9SEE4"/>
<accession>A0A1H9SEE4</accession>